<accession>H8ZN42</accession>
<keyword evidence="1" id="KW-0547">Nucleotide-binding</keyword>
<dbReference type="EMBL" id="JN371769">
    <property type="protein sequence ID" value="AFD02903.1"/>
    <property type="molecule type" value="Genomic_DNA"/>
</dbReference>
<dbReference type="Proteomes" id="UP000007597">
    <property type="component" value="Segment"/>
</dbReference>
<organism evidence="1 2">
    <name type="scientific">Synechococcus phage metaG-MbCM1</name>
    <dbReference type="NCBI Taxonomy" id="1079999"/>
    <lineage>
        <taxon>Viruses</taxon>
        <taxon>Duplodnaviria</taxon>
        <taxon>Heunggongvirae</taxon>
        <taxon>Uroviricota</taxon>
        <taxon>Caudoviricetes</taxon>
        <taxon>Pantevenvirales</taxon>
        <taxon>Kyanoviridae</taxon>
        <taxon>Galenevirus</taxon>
        <taxon>Galenevirus mbcm1</taxon>
    </lineage>
</organism>
<evidence type="ECO:0000313" key="2">
    <source>
        <dbReference type="Proteomes" id="UP000007597"/>
    </source>
</evidence>
<keyword evidence="1" id="KW-0347">Helicase</keyword>
<dbReference type="GeneID" id="14005327"/>
<reference evidence="1 2" key="1">
    <citation type="submission" date="2011-07" db="EMBL/GenBank/DDBJ databases">
        <title>Viral Tagging: a high-throughput approach to explore virus-host interactions.</title>
        <authorList>
            <person name="Deng L."/>
            <person name="Sullivan M.B."/>
            <person name="Poulos B."/>
            <person name="Ignacio Espinoza J.C."/>
        </authorList>
    </citation>
    <scope>NUCLEOTIDE SEQUENCE [LARGE SCALE GENOMIC DNA]</scope>
</reference>
<name>H8ZN42_9CAUD</name>
<evidence type="ECO:0000313" key="1">
    <source>
        <dbReference type="EMBL" id="AFD02903.1"/>
    </source>
</evidence>
<sequence length="87" mass="10040">MVTDYLWMGRNKTQLLKFDLNATERNLESFTLVCFDILNITKIWGVVWDVVTLCQLSHISNMKGVGYLPQKCTLPHSEVSLQCDHHT</sequence>
<keyword evidence="1" id="KW-0378">Hydrolase</keyword>
<protein>
    <submittedName>
        <fullName evidence="1">Helicase</fullName>
    </submittedName>
</protein>
<dbReference type="GO" id="GO:0004386">
    <property type="term" value="F:helicase activity"/>
    <property type="evidence" value="ECO:0007669"/>
    <property type="project" value="UniProtKB-KW"/>
</dbReference>
<dbReference type="KEGG" id="vg:14005327"/>
<keyword evidence="1" id="KW-0067">ATP-binding</keyword>
<dbReference type="RefSeq" id="YP_007001554.1">
    <property type="nucleotide sequence ID" value="NC_019443.1"/>
</dbReference>
<keyword evidence="2" id="KW-1185">Reference proteome</keyword>
<proteinExistence type="predicted"/>